<comment type="caution">
    <text evidence="2">The sequence shown here is derived from an EMBL/GenBank/DDBJ whole genome shotgun (WGS) entry which is preliminary data.</text>
</comment>
<protein>
    <submittedName>
        <fullName evidence="2">Uncharacterized protein</fullName>
    </submittedName>
</protein>
<gene>
    <name evidence="2" type="ORF">PGQ11_015408</name>
</gene>
<feature type="signal peptide" evidence="1">
    <location>
        <begin position="1"/>
        <end position="18"/>
    </location>
</feature>
<keyword evidence="3" id="KW-1185">Reference proteome</keyword>
<feature type="chain" id="PRO_5045870199" evidence="1">
    <location>
        <begin position="19"/>
        <end position="668"/>
    </location>
</feature>
<name>A0ABR2HLQ8_9PEZI</name>
<organism evidence="2 3">
    <name type="scientific">Apiospora arundinis</name>
    <dbReference type="NCBI Taxonomy" id="335852"/>
    <lineage>
        <taxon>Eukaryota</taxon>
        <taxon>Fungi</taxon>
        <taxon>Dikarya</taxon>
        <taxon>Ascomycota</taxon>
        <taxon>Pezizomycotina</taxon>
        <taxon>Sordariomycetes</taxon>
        <taxon>Xylariomycetidae</taxon>
        <taxon>Amphisphaeriales</taxon>
        <taxon>Apiosporaceae</taxon>
        <taxon>Apiospora</taxon>
    </lineage>
</organism>
<accession>A0ABR2HLQ8</accession>
<dbReference type="Proteomes" id="UP001390339">
    <property type="component" value="Unassembled WGS sequence"/>
</dbReference>
<evidence type="ECO:0000313" key="3">
    <source>
        <dbReference type="Proteomes" id="UP001390339"/>
    </source>
</evidence>
<dbReference type="EMBL" id="JAPCWZ010000010">
    <property type="protein sequence ID" value="KAK8848928.1"/>
    <property type="molecule type" value="Genomic_DNA"/>
</dbReference>
<reference evidence="2 3" key="1">
    <citation type="journal article" date="2024" name="IMA Fungus">
        <title>Apiospora arundinis, a panoply of carbohydrate-active enzymes and secondary metabolites.</title>
        <authorList>
            <person name="Sorensen T."/>
            <person name="Petersen C."/>
            <person name="Muurmann A.T."/>
            <person name="Christiansen J.V."/>
            <person name="Brundto M.L."/>
            <person name="Overgaard C.K."/>
            <person name="Boysen A.T."/>
            <person name="Wollenberg R.D."/>
            <person name="Larsen T.O."/>
            <person name="Sorensen J.L."/>
            <person name="Nielsen K.L."/>
            <person name="Sondergaard T.E."/>
        </authorList>
    </citation>
    <scope>NUCLEOTIDE SEQUENCE [LARGE SCALE GENOMIC DNA]</scope>
    <source>
        <strain evidence="2 3">AAU 773</strain>
    </source>
</reference>
<evidence type="ECO:0000313" key="2">
    <source>
        <dbReference type="EMBL" id="KAK8848928.1"/>
    </source>
</evidence>
<proteinExistence type="predicted"/>
<sequence length="668" mass="75646">MIASLLLLWSLGFLTLLASPNKDPDMDLKEEITQLILGPKNEGIRGQIRENARARGNTPASRPRLVADEETLENGDILWIVDRILEPQTIIHFFEFTHSGRLPNGKHTDLPLLGEDLALVTEPYLEWAPAPFDKLPRPAAEDVMARIGSSEDSDRLQVVSKDLHAMKSRLWEGIMPLSQRRLAEKGVNDLRNFTYTSQLVTQAINVFHYLNEAEVRNALRDTYNLIYDHLETFENAYNAKRAQESQPSVSVTALWAEFMRSHYEVMENRAHSWVLDVLRPLKIKVLAALRVHTPDQIMEADYDEIQWKLTDMWQDLAENTAHADWGIFIPMDGYKGCTSPSATPRNIANETSPIDGAQPIAFSPDTDRRMREYHLRRRHIDLMASLKDLTESGRSDAPFNDPSRFGPLMTMQAKAQAGARKELRGKSVTYETEPWMEYVVQNSGWGYVVYKTSHVHSDAQWSKFIKRFEADTGNWGHGLNNITKIRGLSKMHWIDGDDVGNTNPSLKDLKRHFTTYTESAAFPENCFSDMFLVADEASVSSYLNPAPGTSIPGGDVGPFIKAVDAVFDRHDLAFRSDESPGFDGTLRVLGSLVWDDLGALSLTQTQGLAELWPLAMEHPLEIYVGPVVQKQANAWRTMGKTDRQALKKWIKGVREDEEEKAKMIRDEL</sequence>
<keyword evidence="1" id="KW-0732">Signal</keyword>
<evidence type="ECO:0000256" key="1">
    <source>
        <dbReference type="SAM" id="SignalP"/>
    </source>
</evidence>